<dbReference type="Pfam" id="PF00353">
    <property type="entry name" value="HemolysinCabind"/>
    <property type="match status" value="1"/>
</dbReference>
<evidence type="ECO:0000313" key="6">
    <source>
        <dbReference type="EMBL" id="GLK91233.1"/>
    </source>
</evidence>
<dbReference type="GO" id="GO:0005576">
    <property type="term" value="C:extracellular region"/>
    <property type="evidence" value="ECO:0007669"/>
    <property type="project" value="UniProtKB-SubCell"/>
</dbReference>
<dbReference type="InterPro" id="IPR018511">
    <property type="entry name" value="Hemolysin-typ_Ca-bd_CS"/>
</dbReference>
<evidence type="ECO:0000256" key="4">
    <source>
        <dbReference type="SAM" id="MobiDB-lite"/>
    </source>
</evidence>
<dbReference type="InterPro" id="IPR001343">
    <property type="entry name" value="Hemolysn_Ca-bd"/>
</dbReference>
<keyword evidence="2" id="KW-0964">Secreted</keyword>
<dbReference type="SUPFAM" id="SSF51120">
    <property type="entry name" value="beta-Roll"/>
    <property type="match status" value="1"/>
</dbReference>
<name>A0A9W6KAQ8_9PSED</name>
<reference evidence="6" key="1">
    <citation type="journal article" date="2014" name="Int. J. Syst. Evol. Microbiol.">
        <title>Complete genome sequence of Corynebacterium casei LMG S-19264T (=DSM 44701T), isolated from a smear-ripened cheese.</title>
        <authorList>
            <consortium name="US DOE Joint Genome Institute (JGI-PGF)"/>
            <person name="Walter F."/>
            <person name="Albersmeier A."/>
            <person name="Kalinowski J."/>
            <person name="Ruckert C."/>
        </authorList>
    </citation>
    <scope>NUCLEOTIDE SEQUENCE</scope>
    <source>
        <strain evidence="6">VKM B-2935</strain>
    </source>
</reference>
<dbReference type="EMBL" id="BSFN01000018">
    <property type="protein sequence ID" value="GLK91233.1"/>
    <property type="molecule type" value="Genomic_DNA"/>
</dbReference>
<organism evidence="6 7">
    <name type="scientific">Pseudomonas turukhanskensis</name>
    <dbReference type="NCBI Taxonomy" id="1806536"/>
    <lineage>
        <taxon>Bacteria</taxon>
        <taxon>Pseudomonadati</taxon>
        <taxon>Pseudomonadota</taxon>
        <taxon>Gammaproteobacteria</taxon>
        <taxon>Pseudomonadales</taxon>
        <taxon>Pseudomonadaceae</taxon>
        <taxon>Pseudomonas</taxon>
    </lineage>
</organism>
<dbReference type="GO" id="GO:0005509">
    <property type="term" value="F:calcium ion binding"/>
    <property type="evidence" value="ECO:0007669"/>
    <property type="project" value="InterPro"/>
</dbReference>
<dbReference type="Proteomes" id="UP001143328">
    <property type="component" value="Unassembled WGS sequence"/>
</dbReference>
<feature type="compositionally biased region" description="Polar residues" evidence="4">
    <location>
        <begin position="1"/>
        <end position="17"/>
    </location>
</feature>
<evidence type="ECO:0000259" key="5">
    <source>
        <dbReference type="Pfam" id="PF06594"/>
    </source>
</evidence>
<dbReference type="InterPro" id="IPR010566">
    <property type="entry name" value="Haemolys_ca-bd"/>
</dbReference>
<comment type="subcellular location">
    <subcellularLocation>
        <location evidence="1">Secreted</location>
    </subcellularLocation>
</comment>
<proteinExistence type="predicted"/>
<evidence type="ECO:0000256" key="1">
    <source>
        <dbReference type="ARBA" id="ARBA00004613"/>
    </source>
</evidence>
<feature type="domain" description="Haemolysin-type calcium binding-related" evidence="5">
    <location>
        <begin position="86"/>
        <end position="122"/>
    </location>
</feature>
<evidence type="ECO:0000313" key="7">
    <source>
        <dbReference type="Proteomes" id="UP001143328"/>
    </source>
</evidence>
<feature type="region of interest" description="Disordered" evidence="4">
    <location>
        <begin position="1"/>
        <end position="21"/>
    </location>
</feature>
<dbReference type="PANTHER" id="PTHR38340:SF1">
    <property type="entry name" value="S-LAYER PROTEIN"/>
    <property type="match status" value="1"/>
</dbReference>
<keyword evidence="7" id="KW-1185">Reference proteome</keyword>
<keyword evidence="3" id="KW-0106">Calcium</keyword>
<accession>A0A9W6KAQ8</accession>
<comment type="caution">
    <text evidence="6">The sequence shown here is derived from an EMBL/GenBank/DDBJ whole genome shotgun (WGS) entry which is preliminary data.</text>
</comment>
<evidence type="ECO:0000256" key="3">
    <source>
        <dbReference type="ARBA" id="ARBA00022837"/>
    </source>
</evidence>
<dbReference type="PROSITE" id="PS00330">
    <property type="entry name" value="HEMOLYSIN_CALCIUM"/>
    <property type="match status" value="1"/>
</dbReference>
<dbReference type="InterPro" id="IPR050557">
    <property type="entry name" value="RTX_toxin/Mannuronan_C5-epim"/>
</dbReference>
<gene>
    <name evidence="6" type="ORF">GCM10017655_42970</name>
</gene>
<dbReference type="AlphaFoldDB" id="A0A9W6KAQ8"/>
<dbReference type="Gene3D" id="2.150.10.10">
    <property type="entry name" value="Serralysin-like metalloprotease, C-terminal"/>
    <property type="match status" value="1"/>
</dbReference>
<protein>
    <recommendedName>
        <fullName evidence="5">Haemolysin-type calcium binding-related domain-containing protein</fullName>
    </recommendedName>
</protein>
<dbReference type="PRINTS" id="PR00313">
    <property type="entry name" value="CABNDNGRPT"/>
</dbReference>
<dbReference type="Pfam" id="PF06594">
    <property type="entry name" value="HCBP_related"/>
    <property type="match status" value="1"/>
</dbReference>
<reference evidence="6" key="2">
    <citation type="submission" date="2023-01" db="EMBL/GenBank/DDBJ databases">
        <authorList>
            <person name="Sun Q."/>
            <person name="Evtushenko L."/>
        </authorList>
    </citation>
    <scope>NUCLEOTIDE SEQUENCE</scope>
    <source>
        <strain evidence="6">VKM B-2935</strain>
    </source>
</reference>
<dbReference type="PANTHER" id="PTHR38340">
    <property type="entry name" value="S-LAYER PROTEIN"/>
    <property type="match status" value="1"/>
</dbReference>
<sequence length="164" mass="17013">MNLNNQLKGNSGANSLTGAAGNDTLDGQGGADTLTGGVGNDTYLLGRGYGSDTVVESDSTAGNTDVALFATGIATDQLWFTKATNNLEVTIIGTSDKLVIKDWYVGNGNHVEQFKTSDGKTLLDSQVQNLVNAMASFAPPAPGQTSLPSNYHASLDTVIAANWK</sequence>
<dbReference type="InterPro" id="IPR011049">
    <property type="entry name" value="Serralysin-like_metalloprot_C"/>
</dbReference>
<evidence type="ECO:0000256" key="2">
    <source>
        <dbReference type="ARBA" id="ARBA00022525"/>
    </source>
</evidence>